<comment type="similarity">
    <text evidence="3">Belongs to the XPG/RAD2 endonuclease family. EXO1 subfamily.</text>
</comment>
<dbReference type="SMART" id="SM00279">
    <property type="entry name" value="HhH2"/>
    <property type="match status" value="1"/>
</dbReference>
<evidence type="ECO:0000256" key="7">
    <source>
        <dbReference type="ARBA" id="ARBA00022801"/>
    </source>
</evidence>
<dbReference type="CDD" id="cd09908">
    <property type="entry name" value="H3TH_EXO1"/>
    <property type="match status" value="1"/>
</dbReference>
<keyword evidence="8" id="KW-0269">Exonuclease</keyword>
<dbReference type="SUPFAM" id="SSF88723">
    <property type="entry name" value="PIN domain-like"/>
    <property type="match status" value="1"/>
</dbReference>
<keyword evidence="12" id="KW-0234">DNA repair</keyword>
<dbReference type="SMART" id="SM00485">
    <property type="entry name" value="XPGN"/>
    <property type="match status" value="1"/>
</dbReference>
<evidence type="ECO:0000313" key="16">
    <source>
        <dbReference type="EMBL" id="KTW27687.1"/>
    </source>
</evidence>
<keyword evidence="10" id="KW-0267">Excision nuclease</keyword>
<gene>
    <name evidence="16" type="ORF">T552_02127</name>
</gene>
<dbReference type="InterPro" id="IPR006086">
    <property type="entry name" value="XPG-I_dom"/>
</dbReference>
<dbReference type="InterPro" id="IPR019974">
    <property type="entry name" value="XPG_CS"/>
</dbReference>
<evidence type="ECO:0000256" key="6">
    <source>
        <dbReference type="ARBA" id="ARBA00022763"/>
    </source>
</evidence>
<dbReference type="InterPro" id="IPR008918">
    <property type="entry name" value="HhH2"/>
</dbReference>
<feature type="domain" description="XPG N-terminal" evidence="15">
    <location>
        <begin position="1"/>
        <end position="99"/>
    </location>
</feature>
<dbReference type="InterPro" id="IPR006085">
    <property type="entry name" value="XPG_DNA_repair_N"/>
</dbReference>
<comment type="cofactor">
    <cofactor evidence="1">
        <name>Mg(2+)</name>
        <dbReference type="ChEBI" id="CHEBI:18420"/>
    </cofactor>
</comment>
<dbReference type="RefSeq" id="XP_018225569.1">
    <property type="nucleotide sequence ID" value="XM_018370682.1"/>
</dbReference>
<dbReference type="SMART" id="SM00484">
    <property type="entry name" value="XPGI"/>
    <property type="match status" value="1"/>
</dbReference>
<dbReference type="CDD" id="cd09857">
    <property type="entry name" value="PIN_EXO1"/>
    <property type="match status" value="1"/>
</dbReference>
<reference evidence="17" key="1">
    <citation type="journal article" date="2016" name="Nat. Commun.">
        <title>Genome analysis of three Pneumocystis species reveals adaptation mechanisms to life exclusively in mammalian hosts.</title>
        <authorList>
            <person name="Ma L."/>
            <person name="Chen Z."/>
            <person name="Huang D.W."/>
            <person name="Kutty G."/>
            <person name="Ishihara M."/>
            <person name="Wang H."/>
            <person name="Abouelleil A."/>
            <person name="Bishop L."/>
            <person name="Davey E."/>
            <person name="Deng R."/>
            <person name="Deng X."/>
            <person name="Fan L."/>
            <person name="Fantoni G."/>
            <person name="Fitzgerald M."/>
            <person name="Gogineni E."/>
            <person name="Goldberg J.M."/>
            <person name="Handley G."/>
            <person name="Hu X."/>
            <person name="Huber C."/>
            <person name="Jiao X."/>
            <person name="Jones K."/>
            <person name="Levin J.Z."/>
            <person name="Liu Y."/>
            <person name="Macdonald P."/>
            <person name="Melnikov A."/>
            <person name="Raley C."/>
            <person name="Sassi M."/>
            <person name="Sherman B.T."/>
            <person name="Song X."/>
            <person name="Sykes S."/>
            <person name="Tran B."/>
            <person name="Walsh L."/>
            <person name="Xia Y."/>
            <person name="Yang J."/>
            <person name="Young S."/>
            <person name="Zeng Q."/>
            <person name="Zheng X."/>
            <person name="Stephens R."/>
            <person name="Nusbaum C."/>
            <person name="Birren B.W."/>
            <person name="Azadi P."/>
            <person name="Lempicki R.A."/>
            <person name="Cuomo C.A."/>
            <person name="Kovacs J.A."/>
        </authorList>
    </citation>
    <scope>NUCLEOTIDE SEQUENCE [LARGE SCALE GENOMIC DNA]</scope>
    <source>
        <strain evidence="17">B80</strain>
    </source>
</reference>
<accession>A0A0W4ZH50</accession>
<keyword evidence="17" id="KW-1185">Reference proteome</keyword>
<dbReference type="PROSITE" id="PS00842">
    <property type="entry name" value="XPG_2"/>
    <property type="match status" value="1"/>
</dbReference>
<dbReference type="InterPro" id="IPR006084">
    <property type="entry name" value="XPG/Rad2"/>
</dbReference>
<comment type="subcellular location">
    <subcellularLocation>
        <location evidence="2">Nucleus</location>
    </subcellularLocation>
</comment>
<evidence type="ECO:0000256" key="13">
    <source>
        <dbReference type="ARBA" id="ARBA00023242"/>
    </source>
</evidence>
<dbReference type="Pfam" id="PF00867">
    <property type="entry name" value="XPG_I"/>
    <property type="match status" value="1"/>
</dbReference>
<dbReference type="GO" id="GO:0005634">
    <property type="term" value="C:nucleus"/>
    <property type="evidence" value="ECO:0007669"/>
    <property type="project" value="UniProtKB-SubCell"/>
</dbReference>
<evidence type="ECO:0000256" key="2">
    <source>
        <dbReference type="ARBA" id="ARBA00004123"/>
    </source>
</evidence>
<evidence type="ECO:0000256" key="11">
    <source>
        <dbReference type="ARBA" id="ARBA00023125"/>
    </source>
</evidence>
<dbReference type="InterPro" id="IPR029060">
    <property type="entry name" value="PIN-like_dom_sf"/>
</dbReference>
<keyword evidence="4" id="KW-0540">Nuclease</keyword>
<evidence type="ECO:0000256" key="3">
    <source>
        <dbReference type="ARBA" id="ARBA00010563"/>
    </source>
</evidence>
<dbReference type="FunFam" id="3.40.50.1010:FF:000002">
    <property type="entry name" value="Exonuclease 1, putative"/>
    <property type="match status" value="1"/>
</dbReference>
<dbReference type="PANTHER" id="PTHR11081:SF65">
    <property type="entry name" value="DNA DAMAGE-INDUCIBLE PROTEIN DIN7-RELATED"/>
    <property type="match status" value="1"/>
</dbReference>
<dbReference type="GeneID" id="28936885"/>
<dbReference type="PRINTS" id="PR00853">
    <property type="entry name" value="XPGRADSUPER"/>
</dbReference>
<dbReference type="InterPro" id="IPR037315">
    <property type="entry name" value="EXO1_H3TH"/>
</dbReference>
<dbReference type="GO" id="GO:0006281">
    <property type="term" value="P:DNA repair"/>
    <property type="evidence" value="ECO:0007669"/>
    <property type="project" value="UniProtKB-KW"/>
</dbReference>
<evidence type="ECO:0000256" key="5">
    <source>
        <dbReference type="ARBA" id="ARBA00022723"/>
    </source>
</evidence>
<proteinExistence type="inferred from homology"/>
<dbReference type="PANTHER" id="PTHR11081">
    <property type="entry name" value="FLAP ENDONUCLEASE FAMILY MEMBER"/>
    <property type="match status" value="1"/>
</dbReference>
<dbReference type="Pfam" id="PF00752">
    <property type="entry name" value="XPG_N"/>
    <property type="match status" value="1"/>
</dbReference>
<evidence type="ECO:0000256" key="9">
    <source>
        <dbReference type="ARBA" id="ARBA00022842"/>
    </source>
</evidence>
<organism evidence="16 17">
    <name type="scientific">Pneumocystis carinii (strain B80)</name>
    <name type="common">Rat pneumocystis pneumonia agent</name>
    <name type="synonym">Pneumocystis carinii f. sp. carinii</name>
    <dbReference type="NCBI Taxonomy" id="1408658"/>
    <lineage>
        <taxon>Eukaryota</taxon>
        <taxon>Fungi</taxon>
        <taxon>Dikarya</taxon>
        <taxon>Ascomycota</taxon>
        <taxon>Taphrinomycotina</taxon>
        <taxon>Pneumocystomycetes</taxon>
        <taxon>Pneumocystaceae</taxon>
        <taxon>Pneumocystis</taxon>
    </lineage>
</organism>
<name>A0A0W4ZH50_PNEC8</name>
<dbReference type="Gene3D" id="1.10.150.20">
    <property type="entry name" value="5' to 3' exonuclease, C-terminal subdomain"/>
    <property type="match status" value="1"/>
</dbReference>
<dbReference type="Gene3D" id="3.40.50.1010">
    <property type="entry name" value="5'-nuclease"/>
    <property type="match status" value="1"/>
</dbReference>
<keyword evidence="5" id="KW-0479">Metal-binding</keyword>
<dbReference type="GO" id="GO:0046872">
    <property type="term" value="F:metal ion binding"/>
    <property type="evidence" value="ECO:0007669"/>
    <property type="project" value="UniProtKB-KW"/>
</dbReference>
<keyword evidence="7" id="KW-0378">Hydrolase</keyword>
<evidence type="ECO:0000259" key="14">
    <source>
        <dbReference type="SMART" id="SM00484"/>
    </source>
</evidence>
<dbReference type="Proteomes" id="UP000054454">
    <property type="component" value="Unassembled WGS sequence"/>
</dbReference>
<evidence type="ECO:0000256" key="12">
    <source>
        <dbReference type="ARBA" id="ARBA00023204"/>
    </source>
</evidence>
<dbReference type="InterPro" id="IPR036279">
    <property type="entry name" value="5-3_exonuclease_C_sf"/>
</dbReference>
<sequence length="615" mass="70679">MGIQGLLPLLKSIQVKTHIKQYSGKTIGVDAYIWLYKGAFSCAWDLALGELTEKYVDYAMHRVKMLKHYGIKLFIVFDGGYLPSKEKTECERGKKRAESKAKGLEFLSQNKKRLAMEQFQKCINVTPEMAYKFIKALRRENVDYVVAPYEADAQLAYLEKQGIIHAILTEDSDLLVFGCKCILLKLDQYGECIEIKREKFRQVKEIDLSGWSDEEFRCMAILSGCDYLEGIPGVGLKTAYRLLKKHKTIDQLLKVIMSEYALKIPHDYEKQFNFANLTFMHQRVYCLDRKSIVMWNEPKTSLGENVDRIAGPDIPADIVQGLIRGEINPITRLPIHVSLNGIQAFNKTKGNIQYPNEYCMLAKQGKESPFNNHSISPLFALPTNNSRPQVLSVLNDNAKRPLTNDISRQTEAKHFKETFQDKKHLVSKINQENIHQTNHILNKDSSFPHQKKTNVHIIKEESQIKATENTNNKEDINHKSIAVDLDNSYPNHLNSFETSKSSECQILDKCPWFNDVFPEKNNIHSKSQKIDIYEDKELYSSIISNWRQLHTQTSNDYAKAHFPLHQIATQNTFIKHNSEPTEECKISKGTPCARRLPSCFIFSTNSTEKIGENKF</sequence>
<dbReference type="FunFam" id="1.10.150.20:FF:000011">
    <property type="entry name" value="exonuclease 1"/>
    <property type="match status" value="1"/>
</dbReference>
<evidence type="ECO:0000256" key="1">
    <source>
        <dbReference type="ARBA" id="ARBA00001946"/>
    </source>
</evidence>
<dbReference type="InterPro" id="IPR044752">
    <property type="entry name" value="PIN-like_EXO1"/>
</dbReference>
<keyword evidence="11" id="KW-0238">DNA-binding</keyword>
<dbReference type="GO" id="GO:0003677">
    <property type="term" value="F:DNA binding"/>
    <property type="evidence" value="ECO:0007669"/>
    <property type="project" value="UniProtKB-KW"/>
</dbReference>
<evidence type="ECO:0000256" key="4">
    <source>
        <dbReference type="ARBA" id="ARBA00022722"/>
    </source>
</evidence>
<dbReference type="GO" id="GO:0035312">
    <property type="term" value="F:5'-3' DNA exonuclease activity"/>
    <property type="evidence" value="ECO:0007669"/>
    <property type="project" value="InterPro"/>
</dbReference>
<protein>
    <submittedName>
        <fullName evidence="16">Uncharacterized protein</fullName>
    </submittedName>
</protein>
<dbReference type="AlphaFoldDB" id="A0A0W4ZH50"/>
<evidence type="ECO:0000256" key="10">
    <source>
        <dbReference type="ARBA" id="ARBA00022881"/>
    </source>
</evidence>
<dbReference type="EMBL" id="LFVZ01000009">
    <property type="protein sequence ID" value="KTW27687.1"/>
    <property type="molecule type" value="Genomic_DNA"/>
</dbReference>
<feature type="domain" description="XPG-I" evidence="14">
    <location>
        <begin position="138"/>
        <end position="208"/>
    </location>
</feature>
<keyword evidence="9" id="KW-0460">Magnesium</keyword>
<dbReference type="VEuPathDB" id="FungiDB:T552_02127"/>
<evidence type="ECO:0000259" key="15">
    <source>
        <dbReference type="SMART" id="SM00485"/>
    </source>
</evidence>
<dbReference type="SUPFAM" id="SSF47807">
    <property type="entry name" value="5' to 3' exonuclease, C-terminal subdomain"/>
    <property type="match status" value="1"/>
</dbReference>
<keyword evidence="13" id="KW-0539">Nucleus</keyword>
<comment type="caution">
    <text evidence="16">The sequence shown here is derived from an EMBL/GenBank/DDBJ whole genome shotgun (WGS) entry which is preliminary data.</text>
</comment>
<dbReference type="GO" id="GO:0017108">
    <property type="term" value="F:5'-flap endonuclease activity"/>
    <property type="evidence" value="ECO:0007669"/>
    <property type="project" value="TreeGrafter"/>
</dbReference>
<keyword evidence="6" id="KW-0227">DNA damage</keyword>
<evidence type="ECO:0000256" key="8">
    <source>
        <dbReference type="ARBA" id="ARBA00022839"/>
    </source>
</evidence>
<evidence type="ECO:0000313" key="17">
    <source>
        <dbReference type="Proteomes" id="UP000054454"/>
    </source>
</evidence>
<dbReference type="OrthoDB" id="26491at2759"/>